<dbReference type="Pfam" id="PF00392">
    <property type="entry name" value="GntR"/>
    <property type="match status" value="1"/>
</dbReference>
<reference evidence="6 7" key="1">
    <citation type="submission" date="2023-07" db="EMBL/GenBank/DDBJ databases">
        <title>Bacillus lucianemedeirus sp. nov, a new species isolated from an immunobiological production facility.</title>
        <authorList>
            <person name="Costa L.V."/>
            <person name="Miranda R.V.S.L."/>
            <person name="Brandao M.L.L."/>
            <person name="Reis C.M.F."/>
            <person name="Frazao A.M."/>
            <person name="Cruz F.V."/>
            <person name="Baio P.V.P."/>
            <person name="Veras J.F.C."/>
            <person name="Ramos J.N."/>
            <person name="Vieira V."/>
        </authorList>
    </citation>
    <scope>NUCLEOTIDE SEQUENCE [LARGE SCALE GENOMIC DNA]</scope>
    <source>
        <strain evidence="6 7">B190/17</strain>
    </source>
</reference>
<dbReference type="SUPFAM" id="SSF48008">
    <property type="entry name" value="GntR ligand-binding domain-like"/>
    <property type="match status" value="1"/>
</dbReference>
<dbReference type="InterPro" id="IPR000524">
    <property type="entry name" value="Tscrpt_reg_HTH_GntR"/>
</dbReference>
<dbReference type="SMART" id="SM00345">
    <property type="entry name" value="HTH_GNTR"/>
    <property type="match status" value="1"/>
</dbReference>
<accession>A0ABW8IB72</accession>
<dbReference type="SUPFAM" id="SSF46785">
    <property type="entry name" value="Winged helix' DNA-binding domain"/>
    <property type="match status" value="1"/>
</dbReference>
<dbReference type="Proteomes" id="UP001619911">
    <property type="component" value="Unassembled WGS sequence"/>
</dbReference>
<dbReference type="PANTHER" id="PTHR43537">
    <property type="entry name" value="TRANSCRIPTIONAL REGULATOR, GNTR FAMILY"/>
    <property type="match status" value="1"/>
</dbReference>
<evidence type="ECO:0000256" key="1">
    <source>
        <dbReference type="ARBA" id="ARBA00023015"/>
    </source>
</evidence>
<dbReference type="SMART" id="SM00895">
    <property type="entry name" value="FCD"/>
    <property type="match status" value="1"/>
</dbReference>
<keyword evidence="3" id="KW-0804">Transcription</keyword>
<feature type="domain" description="HTH gntR-type" evidence="5">
    <location>
        <begin position="7"/>
        <end position="74"/>
    </location>
</feature>
<keyword evidence="1" id="KW-0805">Transcription regulation</keyword>
<evidence type="ECO:0000313" key="6">
    <source>
        <dbReference type="EMBL" id="MFK2826389.1"/>
    </source>
</evidence>
<dbReference type="EMBL" id="JAUIYO010000010">
    <property type="protein sequence ID" value="MFK2826389.1"/>
    <property type="molecule type" value="Genomic_DNA"/>
</dbReference>
<dbReference type="InterPro" id="IPR000485">
    <property type="entry name" value="AsnC-type_HTH_dom"/>
</dbReference>
<evidence type="ECO:0000259" key="5">
    <source>
        <dbReference type="PROSITE" id="PS50949"/>
    </source>
</evidence>
<dbReference type="Gene3D" id="1.20.120.530">
    <property type="entry name" value="GntR ligand-binding domain-like"/>
    <property type="match status" value="1"/>
</dbReference>
<dbReference type="InterPro" id="IPR036390">
    <property type="entry name" value="WH_DNA-bd_sf"/>
</dbReference>
<dbReference type="RefSeq" id="WP_404317675.1">
    <property type="nucleotide sequence ID" value="NZ_JAUIYO010000010.1"/>
</dbReference>
<evidence type="ECO:0000256" key="2">
    <source>
        <dbReference type="ARBA" id="ARBA00023125"/>
    </source>
</evidence>
<dbReference type="CDD" id="cd07377">
    <property type="entry name" value="WHTH_GntR"/>
    <property type="match status" value="1"/>
</dbReference>
<evidence type="ECO:0000256" key="3">
    <source>
        <dbReference type="ARBA" id="ARBA00023163"/>
    </source>
</evidence>
<dbReference type="PRINTS" id="PR00033">
    <property type="entry name" value="HTHASNC"/>
</dbReference>
<dbReference type="InterPro" id="IPR008920">
    <property type="entry name" value="TF_FadR/GntR_C"/>
</dbReference>
<protein>
    <submittedName>
        <fullName evidence="6">GntR family transcriptional regulator</fullName>
    </submittedName>
</protein>
<gene>
    <name evidence="6" type="ORF">QYG89_12065</name>
</gene>
<organism evidence="6 7">
    <name type="scientific">Bacillus lumedeiriae</name>
    <dbReference type="NCBI Taxonomy" id="3058829"/>
    <lineage>
        <taxon>Bacteria</taxon>
        <taxon>Bacillati</taxon>
        <taxon>Bacillota</taxon>
        <taxon>Bacilli</taxon>
        <taxon>Bacillales</taxon>
        <taxon>Bacillaceae</taxon>
        <taxon>Bacillus</taxon>
    </lineage>
</organism>
<dbReference type="InterPro" id="IPR011711">
    <property type="entry name" value="GntR_C"/>
</dbReference>
<dbReference type="PROSITE" id="PS50949">
    <property type="entry name" value="HTH_GNTR"/>
    <property type="match status" value="1"/>
</dbReference>
<name>A0ABW8IB72_9BACI</name>
<evidence type="ECO:0000256" key="4">
    <source>
        <dbReference type="SAM" id="Coils"/>
    </source>
</evidence>
<proteinExistence type="predicted"/>
<keyword evidence="2" id="KW-0238">DNA-binding</keyword>
<sequence>MKQKQIINKTQHAYEFLKTRILDGQYGPGKRIVIDQIAKELGLSTIPVREAIRRLEADGLVQNKPYSGAIVSAIDETEYVETLSVLAVLEGYATALSSRNITQEQIKNLNQLNMEMEEALKNFELEQFQKLNYQFHSIIYEECGNQFLKEEIRQIQQRVDRVRRSIFTFVPKRALESIREHYQIIQLLKEKASLNGIETLARDHKMNTIVAFQEREF</sequence>
<evidence type="ECO:0000313" key="7">
    <source>
        <dbReference type="Proteomes" id="UP001619911"/>
    </source>
</evidence>
<keyword evidence="4" id="KW-0175">Coiled coil</keyword>
<dbReference type="PANTHER" id="PTHR43537:SF24">
    <property type="entry name" value="GLUCONATE OPERON TRANSCRIPTIONAL REPRESSOR"/>
    <property type="match status" value="1"/>
</dbReference>
<comment type="caution">
    <text evidence="6">The sequence shown here is derived from an EMBL/GenBank/DDBJ whole genome shotgun (WGS) entry which is preliminary data.</text>
</comment>
<dbReference type="InterPro" id="IPR036388">
    <property type="entry name" value="WH-like_DNA-bd_sf"/>
</dbReference>
<keyword evidence="7" id="KW-1185">Reference proteome</keyword>
<dbReference type="Gene3D" id="1.10.10.10">
    <property type="entry name" value="Winged helix-like DNA-binding domain superfamily/Winged helix DNA-binding domain"/>
    <property type="match status" value="1"/>
</dbReference>
<dbReference type="Pfam" id="PF07729">
    <property type="entry name" value="FCD"/>
    <property type="match status" value="1"/>
</dbReference>
<feature type="coiled-coil region" evidence="4">
    <location>
        <begin position="99"/>
        <end position="165"/>
    </location>
</feature>